<accession>A0A174FB60</accession>
<dbReference type="EMBL" id="WCTR01000009">
    <property type="protein sequence ID" value="KAB4211598.1"/>
    <property type="molecule type" value="Genomic_DNA"/>
</dbReference>
<dbReference type="GO" id="GO:0004316">
    <property type="term" value="F:3-oxoacyl-[acyl-carrier-protein] reductase (NADPH) activity"/>
    <property type="evidence" value="ECO:0007669"/>
    <property type="project" value="UniProtKB-EC"/>
</dbReference>
<reference evidence="3 7" key="1">
    <citation type="submission" date="2015-09" db="EMBL/GenBank/DDBJ databases">
        <authorList>
            <consortium name="Pathogen Informatics"/>
        </authorList>
    </citation>
    <scope>NUCLEOTIDE SEQUENCE [LARGE SCALE GENOMIC DNA]</scope>
    <source>
        <strain evidence="3 7">2789STDY5608791</strain>
    </source>
</reference>
<evidence type="ECO:0000313" key="5">
    <source>
        <dbReference type="EMBL" id="KAB4211598.1"/>
    </source>
</evidence>
<protein>
    <submittedName>
        <fullName evidence="4">3-oxoacyl-ACP reductase</fullName>
    </submittedName>
    <submittedName>
        <fullName evidence="3">Putative 3-oxoacyl-[acyl-carrier-protein] reductase</fullName>
        <ecNumber evidence="3">1.1.1.100</ecNumber>
    </submittedName>
    <submittedName>
        <fullName evidence="5">SDR family oxidoreductase</fullName>
    </submittedName>
</protein>
<dbReference type="EMBL" id="QSRB01000024">
    <property type="protein sequence ID" value="RGK80534.1"/>
    <property type="molecule type" value="Genomic_DNA"/>
</dbReference>
<dbReference type="EMBL" id="BQNL01000001">
    <property type="protein sequence ID" value="GKH14309.1"/>
    <property type="molecule type" value="Genomic_DNA"/>
</dbReference>
<dbReference type="Proteomes" id="UP000260874">
    <property type="component" value="Unassembled WGS sequence"/>
</dbReference>
<dbReference type="InterPro" id="IPR051122">
    <property type="entry name" value="SDR_DHRS6-like"/>
</dbReference>
<evidence type="ECO:0000313" key="8">
    <source>
        <dbReference type="Proteomes" id="UP000260874"/>
    </source>
</evidence>
<proteinExistence type="inferred from homology"/>
<reference evidence="4" key="4">
    <citation type="submission" date="2022-01" db="EMBL/GenBank/DDBJ databases">
        <title>Novel bile acid biosynthetic pathways are enriched in the microbiome of centenarians.</title>
        <authorList>
            <person name="Sato Y."/>
            <person name="Atarashi K."/>
            <person name="Plichta R.D."/>
            <person name="Arai Y."/>
            <person name="Sasajima S."/>
            <person name="Kearney M.S."/>
            <person name="Suda W."/>
            <person name="Takeshita K."/>
            <person name="Sasaki T."/>
            <person name="Okamoto S."/>
            <person name="Skelly N.A."/>
            <person name="Okamura Y."/>
            <person name="Vlamakis H."/>
            <person name="Li Y."/>
            <person name="Tanoue T."/>
            <person name="Takei H."/>
            <person name="Nittono H."/>
            <person name="Narushima S."/>
            <person name="Irie J."/>
            <person name="Itoh H."/>
            <person name="Moriya K."/>
            <person name="Sugiura Y."/>
            <person name="Suematsu M."/>
            <person name="Moritoki N."/>
            <person name="Shibata S."/>
            <person name="Littman R.D."/>
            <person name="Fischbach A.M."/>
            <person name="Uwamino Y."/>
            <person name="Inoue T."/>
            <person name="Honda A."/>
            <person name="Hattori M."/>
            <person name="Murai T."/>
            <person name="Xavier J.R."/>
            <person name="Hirose N."/>
            <person name="Honda K."/>
        </authorList>
    </citation>
    <scope>NUCLEOTIDE SEQUENCE</scope>
    <source>
        <strain evidence="4">CE91-St12</strain>
    </source>
</reference>
<organism evidence="3 7">
    <name type="scientific">Bacteroides uniformis</name>
    <dbReference type="NCBI Taxonomy" id="820"/>
    <lineage>
        <taxon>Bacteria</taxon>
        <taxon>Pseudomonadati</taxon>
        <taxon>Bacteroidota</taxon>
        <taxon>Bacteroidia</taxon>
        <taxon>Bacteroidales</taxon>
        <taxon>Bacteroidaceae</taxon>
        <taxon>Bacteroides</taxon>
    </lineage>
</organism>
<evidence type="ECO:0000256" key="1">
    <source>
        <dbReference type="ARBA" id="ARBA00006484"/>
    </source>
</evidence>
<dbReference type="CDD" id="cd05233">
    <property type="entry name" value="SDR_c"/>
    <property type="match status" value="1"/>
</dbReference>
<evidence type="ECO:0000313" key="6">
    <source>
        <dbReference type="EMBL" id="RGK80534.1"/>
    </source>
</evidence>
<dbReference type="RefSeq" id="WP_005836387.1">
    <property type="nucleotide sequence ID" value="NZ_BQNL01000001.1"/>
</dbReference>
<dbReference type="Gene3D" id="3.40.50.720">
    <property type="entry name" value="NAD(P)-binding Rossmann-like Domain"/>
    <property type="match status" value="1"/>
</dbReference>
<dbReference type="AlphaFoldDB" id="A0A174FB60"/>
<reference evidence="5 9" key="3">
    <citation type="journal article" date="2019" name="Nat. Med.">
        <title>A library of human gut bacterial isolates paired with longitudinal multiomics data enables mechanistic microbiome research.</title>
        <authorList>
            <person name="Poyet M."/>
            <person name="Groussin M."/>
            <person name="Gibbons S.M."/>
            <person name="Avila-Pacheco J."/>
            <person name="Jiang X."/>
            <person name="Kearney S.M."/>
            <person name="Perrotta A.R."/>
            <person name="Berdy B."/>
            <person name="Zhao S."/>
            <person name="Lieberman T.D."/>
            <person name="Swanson P.K."/>
            <person name="Smith M."/>
            <person name="Roesemann S."/>
            <person name="Alexander J.E."/>
            <person name="Rich S.A."/>
            <person name="Livny J."/>
            <person name="Vlamakis H."/>
            <person name="Clish C."/>
            <person name="Bullock K."/>
            <person name="Deik A."/>
            <person name="Scott J."/>
            <person name="Pierce K.A."/>
            <person name="Xavier R.J."/>
            <person name="Alm E.J."/>
        </authorList>
    </citation>
    <scope>NUCLEOTIDE SEQUENCE [LARGE SCALE GENOMIC DNA]</scope>
    <source>
        <strain evidence="5 9">BIOML-A11</strain>
    </source>
</reference>
<dbReference type="SUPFAM" id="SSF51735">
    <property type="entry name" value="NAD(P)-binding Rossmann-fold domains"/>
    <property type="match status" value="1"/>
</dbReference>
<sequence>MYNPYSLTGKTILVTGASSGIGRATAIECAKLGAKVVITARNEDRLKETLDTLEGEGHQMICFDLSETEKLNDFVASLPPVQGFVSNAGTTIIAPIKFIKEDSLEGLLQVNTVSPILLLQRLLKKRILGKGSSVVFTSSMAALGKGTPGNTMYSASKGAISAFIQNAALELSAQRIRVNAVCPGTVDTPLIHSGGITDEQLSEDAKKYPLGYGQPEDIALGIAYLLSDAAKWVTGTNVIIDGGLSVSC</sequence>
<evidence type="ECO:0000256" key="2">
    <source>
        <dbReference type="ARBA" id="ARBA00023002"/>
    </source>
</evidence>
<evidence type="ECO:0000313" key="3">
    <source>
        <dbReference type="EMBL" id="CUO46817.1"/>
    </source>
</evidence>
<dbReference type="PANTHER" id="PTHR43477">
    <property type="entry name" value="DIHYDROANTICAPSIN 7-DEHYDROGENASE"/>
    <property type="match status" value="1"/>
</dbReference>
<comment type="similarity">
    <text evidence="1">Belongs to the short-chain dehydrogenases/reductases (SDR) family.</text>
</comment>
<name>A0A174FB60_BACUN</name>
<reference evidence="6 8" key="2">
    <citation type="submission" date="2018-08" db="EMBL/GenBank/DDBJ databases">
        <title>A genome reference for cultivated species of the human gut microbiota.</title>
        <authorList>
            <person name="Zou Y."/>
            <person name="Xue W."/>
            <person name="Luo G."/>
        </authorList>
    </citation>
    <scope>NUCLEOTIDE SEQUENCE [LARGE SCALE GENOMIC DNA]</scope>
    <source>
        <strain evidence="6 8">TF09-22</strain>
    </source>
</reference>
<keyword evidence="2 3" id="KW-0560">Oxidoreductase</keyword>
<gene>
    <name evidence="3" type="primary">fabG_2</name>
    <name evidence="4" type="ORF">CE91St12_25190</name>
    <name evidence="6" type="ORF">DXC91_19245</name>
    <name evidence="3" type="ORF">ERS417307_01781</name>
    <name evidence="5" type="ORF">GAP55_13820</name>
</gene>
<dbReference type="PANTHER" id="PTHR43477:SF1">
    <property type="entry name" value="DIHYDROANTICAPSIN 7-DEHYDROGENASE"/>
    <property type="match status" value="1"/>
</dbReference>
<dbReference type="EC" id="1.1.1.100" evidence="3"/>
<evidence type="ECO:0000313" key="7">
    <source>
        <dbReference type="Proteomes" id="UP000095419"/>
    </source>
</evidence>
<dbReference type="Proteomes" id="UP000095419">
    <property type="component" value="Unassembled WGS sequence"/>
</dbReference>
<evidence type="ECO:0000313" key="9">
    <source>
        <dbReference type="Proteomes" id="UP000466952"/>
    </source>
</evidence>
<dbReference type="FunFam" id="3.40.50.720:FF:000084">
    <property type="entry name" value="Short-chain dehydrogenase reductase"/>
    <property type="match status" value="1"/>
</dbReference>
<dbReference type="Pfam" id="PF13561">
    <property type="entry name" value="adh_short_C2"/>
    <property type="match status" value="1"/>
</dbReference>
<dbReference type="InterPro" id="IPR036291">
    <property type="entry name" value="NAD(P)-bd_dom_sf"/>
</dbReference>
<dbReference type="EMBL" id="CYZF01000004">
    <property type="protein sequence ID" value="CUO46817.1"/>
    <property type="molecule type" value="Genomic_DNA"/>
</dbReference>
<evidence type="ECO:0000313" key="4">
    <source>
        <dbReference type="EMBL" id="GKH14309.1"/>
    </source>
</evidence>
<dbReference type="Proteomes" id="UP001055048">
    <property type="component" value="Unassembled WGS sequence"/>
</dbReference>
<dbReference type="InterPro" id="IPR002347">
    <property type="entry name" value="SDR_fam"/>
</dbReference>
<dbReference type="Proteomes" id="UP000466952">
    <property type="component" value="Unassembled WGS sequence"/>
</dbReference>
<dbReference type="PRINTS" id="PR00081">
    <property type="entry name" value="GDHRDH"/>
</dbReference>